<dbReference type="Gene3D" id="3.30.160.100">
    <property type="entry name" value="Ribosome hibernation promotion factor-like"/>
    <property type="match status" value="1"/>
</dbReference>
<dbReference type="InterPro" id="IPR036567">
    <property type="entry name" value="RHF-like"/>
</dbReference>
<keyword evidence="2" id="KW-1185">Reference proteome</keyword>
<organism evidence="1 2">
    <name type="scientific">Flavobacterium lacus</name>
    <dbReference type="NCBI Taxonomy" id="1353778"/>
    <lineage>
        <taxon>Bacteria</taxon>
        <taxon>Pseudomonadati</taxon>
        <taxon>Bacteroidota</taxon>
        <taxon>Flavobacteriia</taxon>
        <taxon>Flavobacteriales</taxon>
        <taxon>Flavobacteriaceae</taxon>
        <taxon>Flavobacterium</taxon>
    </lineage>
</organism>
<sequence length="103" mass="11684">MQIQYNISNIGEEDQRIVERLDDLFNSNLSRFTEKITRLEVHLSDENSHKEGQNDKRCMLEARIAGVSPIAVTSQASSFDEASKIASGKLKNKLDTIFDKLKN</sequence>
<evidence type="ECO:0008006" key="3">
    <source>
        <dbReference type="Google" id="ProtNLM"/>
    </source>
</evidence>
<dbReference type="EMBL" id="QLSV01000008">
    <property type="protein sequence ID" value="RAR47615.1"/>
    <property type="molecule type" value="Genomic_DNA"/>
</dbReference>
<name>A0A328WQS3_9FLAO</name>
<proteinExistence type="predicted"/>
<accession>A0A328WQS3</accession>
<comment type="caution">
    <text evidence="1">The sequence shown here is derived from an EMBL/GenBank/DDBJ whole genome shotgun (WGS) entry which is preliminary data.</text>
</comment>
<dbReference type="AlphaFoldDB" id="A0A328WQS3"/>
<gene>
    <name evidence="1" type="ORF">B0I10_108118</name>
</gene>
<reference evidence="1 2" key="1">
    <citation type="submission" date="2018-06" db="EMBL/GenBank/DDBJ databases">
        <title>Genomic Encyclopedia of Type Strains, Phase III (KMG-III): the genomes of soil and plant-associated and newly described type strains.</title>
        <authorList>
            <person name="Whitman W."/>
        </authorList>
    </citation>
    <scope>NUCLEOTIDE SEQUENCE [LARGE SCALE GENOMIC DNA]</scope>
    <source>
        <strain evidence="1 2">CGMCC 1.12504</strain>
    </source>
</reference>
<dbReference type="RefSeq" id="WP_112086290.1">
    <property type="nucleotide sequence ID" value="NZ_QLSV01000008.1"/>
</dbReference>
<dbReference type="Proteomes" id="UP000249518">
    <property type="component" value="Unassembled WGS sequence"/>
</dbReference>
<protein>
    <recommendedName>
        <fullName evidence="3">Sigma 54 modulation/S30EA-like ribosomal protein</fullName>
    </recommendedName>
</protein>
<evidence type="ECO:0000313" key="1">
    <source>
        <dbReference type="EMBL" id="RAR47615.1"/>
    </source>
</evidence>
<evidence type="ECO:0000313" key="2">
    <source>
        <dbReference type="Proteomes" id="UP000249518"/>
    </source>
</evidence>
<dbReference type="SUPFAM" id="SSF69754">
    <property type="entry name" value="Ribosome binding protein Y (YfiA homologue)"/>
    <property type="match status" value="1"/>
</dbReference>
<dbReference type="OrthoDB" id="121633at2"/>